<name>A0A7M5XJJ7_9CNID</name>
<evidence type="ECO:0000256" key="1">
    <source>
        <dbReference type="SAM" id="MobiDB-lite"/>
    </source>
</evidence>
<feature type="compositionally biased region" description="Low complexity" evidence="1">
    <location>
        <begin position="95"/>
        <end position="105"/>
    </location>
</feature>
<dbReference type="InterPro" id="IPR036208">
    <property type="entry name" value="VHL_sf"/>
</dbReference>
<feature type="domain" description="von Hippel-Lindau disease tumour suppressor beta" evidence="2">
    <location>
        <begin position="126"/>
        <end position="201"/>
    </location>
</feature>
<dbReference type="InterPro" id="IPR024053">
    <property type="entry name" value="VHL_beta_dom"/>
</dbReference>
<dbReference type="Gene3D" id="2.60.40.780">
    <property type="entry name" value="von Hippel-Lindau disease tumour suppressor, beta domain"/>
    <property type="match status" value="1"/>
</dbReference>
<dbReference type="AlphaFoldDB" id="A0A7M5XJJ7"/>
<dbReference type="SUPFAM" id="SSF49468">
    <property type="entry name" value="VHL"/>
    <property type="match status" value="1"/>
</dbReference>
<reference evidence="3" key="1">
    <citation type="submission" date="2021-01" db="UniProtKB">
        <authorList>
            <consortium name="EnsemblMetazoa"/>
        </authorList>
    </citation>
    <scope>IDENTIFICATION</scope>
</reference>
<dbReference type="Pfam" id="PF01847">
    <property type="entry name" value="VHL"/>
    <property type="match status" value="1"/>
</dbReference>
<organism evidence="3 4">
    <name type="scientific">Clytia hemisphaerica</name>
    <dbReference type="NCBI Taxonomy" id="252671"/>
    <lineage>
        <taxon>Eukaryota</taxon>
        <taxon>Metazoa</taxon>
        <taxon>Cnidaria</taxon>
        <taxon>Hydrozoa</taxon>
        <taxon>Hydroidolina</taxon>
        <taxon>Leptothecata</taxon>
        <taxon>Obeliida</taxon>
        <taxon>Clytiidae</taxon>
        <taxon>Clytia</taxon>
    </lineage>
</organism>
<evidence type="ECO:0000313" key="3">
    <source>
        <dbReference type="EnsemblMetazoa" id="CLYHEMP024671.1"/>
    </source>
</evidence>
<sequence>MSYPKQLPAANYPPAGQYPPPGQPGQYPPTGQPEQYPPTGQYPPPGQPGQYPPAGQYPPPGQPGQYPPGPYPPVGQPGPYPPVGQPGQYPPPGQPGHYPSQGGYPPMAPGGQPGFDSVDSDPEDYLRSKDESQPVTVKFVNKTTFKVKLYWLDFKGDLKKPCKIKEGRVEKVDSYEGHKYMAFGYYGKLVINGNELFIVRTGHGSHGKVQAEITNGKSKNWSYCFQVVFRI</sequence>
<dbReference type="EnsemblMetazoa" id="CLYHEMT024671.1">
    <property type="protein sequence ID" value="CLYHEMP024671.1"/>
    <property type="gene ID" value="CLYHEMG024671"/>
</dbReference>
<proteinExistence type="predicted"/>
<evidence type="ECO:0000313" key="4">
    <source>
        <dbReference type="Proteomes" id="UP000594262"/>
    </source>
</evidence>
<evidence type="ECO:0000259" key="2">
    <source>
        <dbReference type="Pfam" id="PF01847"/>
    </source>
</evidence>
<dbReference type="Proteomes" id="UP000594262">
    <property type="component" value="Unplaced"/>
</dbReference>
<feature type="region of interest" description="Disordered" evidence="1">
    <location>
        <begin position="1"/>
        <end position="130"/>
    </location>
</feature>
<keyword evidence="4" id="KW-1185">Reference proteome</keyword>
<dbReference type="InterPro" id="IPR037140">
    <property type="entry name" value="VHL_beta_dom_sf"/>
</dbReference>
<feature type="compositionally biased region" description="Pro residues" evidence="1">
    <location>
        <begin position="16"/>
        <end position="31"/>
    </location>
</feature>
<accession>A0A7M5XJJ7</accession>
<protein>
    <recommendedName>
        <fullName evidence="2">von Hippel-Lindau disease tumour suppressor beta domain-containing protein</fullName>
    </recommendedName>
</protein>
<feature type="compositionally biased region" description="Pro residues" evidence="1">
    <location>
        <begin position="40"/>
        <end position="94"/>
    </location>
</feature>